<evidence type="ECO:0000256" key="6">
    <source>
        <dbReference type="PIRSR" id="PIRSR602401-1"/>
    </source>
</evidence>
<feature type="binding site" description="axial binding residue" evidence="6">
    <location>
        <position position="664"/>
    </location>
    <ligand>
        <name>heme</name>
        <dbReference type="ChEBI" id="CHEBI:30413"/>
    </ligand>
    <ligandPart>
        <name>Fe</name>
        <dbReference type="ChEBI" id="CHEBI:18248"/>
    </ligandPart>
</feature>
<organism evidence="8 9">
    <name type="scientific">Rhizopus azygosporus</name>
    <name type="common">Rhizopus microsporus var. azygosporus</name>
    <dbReference type="NCBI Taxonomy" id="86630"/>
    <lineage>
        <taxon>Eukaryota</taxon>
        <taxon>Fungi</taxon>
        <taxon>Fungi incertae sedis</taxon>
        <taxon>Mucoromycota</taxon>
        <taxon>Mucoromycotina</taxon>
        <taxon>Mucoromycetes</taxon>
        <taxon>Mucorales</taxon>
        <taxon>Mucorineae</taxon>
        <taxon>Rhizopodaceae</taxon>
        <taxon>Rhizopus</taxon>
    </lineage>
</organism>
<evidence type="ECO:0000256" key="7">
    <source>
        <dbReference type="SAM" id="MobiDB-lite"/>
    </source>
</evidence>
<dbReference type="PRINTS" id="PR00463">
    <property type="entry name" value="EP450I"/>
</dbReference>
<dbReference type="InterPro" id="IPR017972">
    <property type="entry name" value="Cyt_P450_CS"/>
</dbReference>
<protein>
    <submittedName>
        <fullName evidence="8">RNA polymerase C-22 sterol desaturase</fullName>
    </submittedName>
</protein>
<dbReference type="SMR" id="A0A367JUG4"/>
<dbReference type="PRINTS" id="PR00385">
    <property type="entry name" value="P450"/>
</dbReference>
<comment type="caution">
    <text evidence="8">The sequence shown here is derived from an EMBL/GenBank/DDBJ whole genome shotgun (WGS) entry which is preliminary data.</text>
</comment>
<feature type="region of interest" description="Disordered" evidence="7">
    <location>
        <begin position="14"/>
        <end position="35"/>
    </location>
</feature>
<dbReference type="PANTHER" id="PTHR24286">
    <property type="entry name" value="CYTOCHROME P450 26"/>
    <property type="match status" value="1"/>
</dbReference>
<evidence type="ECO:0000313" key="9">
    <source>
        <dbReference type="Proteomes" id="UP000252139"/>
    </source>
</evidence>
<dbReference type="Gene3D" id="1.10.630.10">
    <property type="entry name" value="Cytochrome P450"/>
    <property type="match status" value="1"/>
</dbReference>
<dbReference type="GO" id="GO:0020037">
    <property type="term" value="F:heme binding"/>
    <property type="evidence" value="ECO:0007669"/>
    <property type="project" value="InterPro"/>
</dbReference>
<evidence type="ECO:0000313" key="8">
    <source>
        <dbReference type="EMBL" id="RCH93567.1"/>
    </source>
</evidence>
<name>A0A367JUG4_RHIAZ</name>
<feature type="compositionally biased region" description="Basic and acidic residues" evidence="7">
    <location>
        <begin position="15"/>
        <end position="27"/>
    </location>
</feature>
<keyword evidence="6" id="KW-0349">Heme</keyword>
<dbReference type="Proteomes" id="UP000252139">
    <property type="component" value="Unassembled WGS sequence"/>
</dbReference>
<dbReference type="Pfam" id="PF00067">
    <property type="entry name" value="p450"/>
    <property type="match status" value="1"/>
</dbReference>
<comment type="cofactor">
    <cofactor evidence="1 6">
        <name>heme</name>
        <dbReference type="ChEBI" id="CHEBI:30413"/>
    </cofactor>
</comment>
<gene>
    <name evidence="8" type="primary">ERG5_2</name>
    <name evidence="8" type="ORF">CU097_005462</name>
</gene>
<dbReference type="AlphaFoldDB" id="A0A367JUG4"/>
<dbReference type="InterPro" id="IPR036396">
    <property type="entry name" value="Cyt_P450_sf"/>
</dbReference>
<dbReference type="GO" id="GO:0005506">
    <property type="term" value="F:iron ion binding"/>
    <property type="evidence" value="ECO:0007669"/>
    <property type="project" value="InterPro"/>
</dbReference>
<dbReference type="STRING" id="86630.A0A367JUG4"/>
<keyword evidence="3 6" id="KW-0479">Metal-binding</keyword>
<dbReference type="GO" id="GO:0004497">
    <property type="term" value="F:monooxygenase activity"/>
    <property type="evidence" value="ECO:0007669"/>
    <property type="project" value="InterPro"/>
</dbReference>
<accession>A0A367JUG4</accession>
<dbReference type="PANTHER" id="PTHR24286:SF228">
    <property type="entry name" value="C-22 STEROL DESATURASE ERG5"/>
    <property type="match status" value="1"/>
</dbReference>
<evidence type="ECO:0000256" key="5">
    <source>
        <dbReference type="ARBA" id="ARBA00023004"/>
    </source>
</evidence>
<evidence type="ECO:0000256" key="3">
    <source>
        <dbReference type="ARBA" id="ARBA00022723"/>
    </source>
</evidence>
<dbReference type="EMBL" id="PJQL01000681">
    <property type="protein sequence ID" value="RCH93567.1"/>
    <property type="molecule type" value="Genomic_DNA"/>
</dbReference>
<evidence type="ECO:0000256" key="2">
    <source>
        <dbReference type="ARBA" id="ARBA00010617"/>
    </source>
</evidence>
<dbReference type="SUPFAM" id="SSF48264">
    <property type="entry name" value="Cytochrome P450"/>
    <property type="match status" value="1"/>
</dbReference>
<dbReference type="InterPro" id="IPR001128">
    <property type="entry name" value="Cyt_P450"/>
</dbReference>
<dbReference type="PROSITE" id="PS00086">
    <property type="entry name" value="CYTOCHROME_P450"/>
    <property type="match status" value="1"/>
</dbReference>
<proteinExistence type="inferred from homology"/>
<dbReference type="InterPro" id="IPR002401">
    <property type="entry name" value="Cyt_P450_E_grp-I"/>
</dbReference>
<dbReference type="OrthoDB" id="1372046at2759"/>
<evidence type="ECO:0000256" key="1">
    <source>
        <dbReference type="ARBA" id="ARBA00001971"/>
    </source>
</evidence>
<keyword evidence="4" id="KW-0560">Oxidoreductase</keyword>
<reference evidence="8 9" key="1">
    <citation type="journal article" date="2018" name="G3 (Bethesda)">
        <title>Phylogenetic and Phylogenomic Definition of Rhizopus Species.</title>
        <authorList>
            <person name="Gryganskyi A.P."/>
            <person name="Golan J."/>
            <person name="Dolatabadi S."/>
            <person name="Mondo S."/>
            <person name="Robb S."/>
            <person name="Idnurm A."/>
            <person name="Muszewska A."/>
            <person name="Steczkiewicz K."/>
            <person name="Masonjones S."/>
            <person name="Liao H.L."/>
            <person name="Gajdeczka M.T."/>
            <person name="Anike F."/>
            <person name="Vuek A."/>
            <person name="Anishchenko I.M."/>
            <person name="Voigt K."/>
            <person name="de Hoog G.S."/>
            <person name="Smith M.E."/>
            <person name="Heitman J."/>
            <person name="Vilgalys R."/>
            <person name="Stajich J.E."/>
        </authorList>
    </citation>
    <scope>NUCLEOTIDE SEQUENCE [LARGE SCALE GENOMIC DNA]</scope>
    <source>
        <strain evidence="8 9">CBS 357.93</strain>
    </source>
</reference>
<keyword evidence="5 6" id="KW-0408">Iron</keyword>
<dbReference type="GO" id="GO:0016125">
    <property type="term" value="P:sterol metabolic process"/>
    <property type="evidence" value="ECO:0007669"/>
    <property type="project" value="TreeGrafter"/>
</dbReference>
<dbReference type="GO" id="GO:0016705">
    <property type="term" value="F:oxidoreductase activity, acting on paired donors, with incorporation or reduction of molecular oxygen"/>
    <property type="evidence" value="ECO:0007669"/>
    <property type="project" value="InterPro"/>
</dbReference>
<comment type="similarity">
    <text evidence="2">Belongs to the cytochrome P450 family.</text>
</comment>
<keyword evidence="9" id="KW-1185">Reference proteome</keyword>
<evidence type="ECO:0000256" key="4">
    <source>
        <dbReference type="ARBA" id="ARBA00023002"/>
    </source>
</evidence>
<dbReference type="FunFam" id="1.10.630.10:FF:000021">
    <property type="entry name" value="Cytochrome P450 61"/>
    <property type="match status" value="1"/>
</dbReference>
<sequence length="724" mass="84340">MQQQRQNIILYPTPETHDSIHTNDNHRIHGTSSTRSKRWKDDIKRPLKELSDYFTQAFCCFSCQIRQNQKSQDGVSSMMWPWRWLKRTKRSEKRLVWCFRRALVSPSVLHSLSAQDTYWTRFEPVNERKLTKQYNMFVNSNATDSIDIQDRNIFDGTVTVRIIFQEAIAFAVDPECSEPINFEIISYPKVNWLQKWLYDREARRSTVVDKARKFVEETAEQIKQVVGDNLTESKYVTPIGLATAAVAGFLIWEQIDYQRKKKHLPGPVFKVPLIGSLMDSMKPTFDKYNSKWKSGNLSCVSVFNRFIVIASNCEFSRKILNSPSFVQPAVVDSMRYILTDDNWVFMDGKQHVEYRKGLKFLFQRNALGGYLPIMDKCYQAFFDEWLSHEGKVRRYQWDFRELNMQSSLRVFLGDFMPESVAKRCSEEYFNITAALELVNFPYPLPGTKIHRAMKSRQYIYDAFIESIKDARIRIDNGGEATCLLDNWLIAMKENEKECLEKGKPAPHAFTNREIALTILTFLFASQDATSSALTWTFQLLADHPDVLKRVYDEQDRLRADDPNQPLTLELMEKSAYLRQVVKEALRLRPPVLMVPYQTHKDFPITDTYTVPANSMIIPTTYPALHDPVAYPNPESFDPDRWGPEGIAENYPKNFMVFGNGPHLCIGKEYAILHVMSTIAQATRRLEFKHYPTQDSNTIWLFATTYPKDECSMSFHPRTKFPYTI</sequence>